<gene>
    <name evidence="1" type="ORF">LARSCL_LOCUS17929</name>
</gene>
<dbReference type="AlphaFoldDB" id="A0AAV2BAN7"/>
<name>A0AAV2BAN7_9ARAC</name>
<organism evidence="1 2">
    <name type="scientific">Larinioides sclopetarius</name>
    <dbReference type="NCBI Taxonomy" id="280406"/>
    <lineage>
        <taxon>Eukaryota</taxon>
        <taxon>Metazoa</taxon>
        <taxon>Ecdysozoa</taxon>
        <taxon>Arthropoda</taxon>
        <taxon>Chelicerata</taxon>
        <taxon>Arachnida</taxon>
        <taxon>Araneae</taxon>
        <taxon>Araneomorphae</taxon>
        <taxon>Entelegynae</taxon>
        <taxon>Araneoidea</taxon>
        <taxon>Araneidae</taxon>
        <taxon>Larinioides</taxon>
    </lineage>
</organism>
<reference evidence="1 2" key="1">
    <citation type="submission" date="2024-04" db="EMBL/GenBank/DDBJ databases">
        <authorList>
            <person name="Rising A."/>
            <person name="Reimegard J."/>
            <person name="Sonavane S."/>
            <person name="Akerstrom W."/>
            <person name="Nylinder S."/>
            <person name="Hedman E."/>
            <person name="Kallberg Y."/>
        </authorList>
    </citation>
    <scope>NUCLEOTIDE SEQUENCE [LARGE SCALE GENOMIC DNA]</scope>
</reference>
<protein>
    <submittedName>
        <fullName evidence="1">Uncharacterized protein</fullName>
    </submittedName>
</protein>
<comment type="caution">
    <text evidence="1">The sequence shown here is derived from an EMBL/GenBank/DDBJ whole genome shotgun (WGS) entry which is preliminary data.</text>
</comment>
<dbReference type="Proteomes" id="UP001497382">
    <property type="component" value="Unassembled WGS sequence"/>
</dbReference>
<proteinExistence type="predicted"/>
<keyword evidence="2" id="KW-1185">Reference proteome</keyword>
<evidence type="ECO:0000313" key="1">
    <source>
        <dbReference type="EMBL" id="CAL1292940.1"/>
    </source>
</evidence>
<accession>A0AAV2BAN7</accession>
<sequence>MLAKIKDVTNIWQLFSIRNHSRRGLRGALPRLPFDHA</sequence>
<evidence type="ECO:0000313" key="2">
    <source>
        <dbReference type="Proteomes" id="UP001497382"/>
    </source>
</evidence>
<dbReference type="EMBL" id="CAXIEN010000317">
    <property type="protein sequence ID" value="CAL1292940.1"/>
    <property type="molecule type" value="Genomic_DNA"/>
</dbReference>